<feature type="transmembrane region" description="Helical" evidence="24">
    <location>
        <begin position="181"/>
        <end position="200"/>
    </location>
</feature>
<comment type="subcellular location">
    <subcellularLocation>
        <location evidence="2">Cell membrane</location>
        <topology evidence="2">Multi-pass membrane protein</topology>
    </subcellularLocation>
</comment>
<protein>
    <recommendedName>
        <fullName evidence="7">Phosphatidate cytidylyltransferase</fullName>
        <ecNumber evidence="6">2.7.7.41</ecNumber>
    </recommendedName>
    <alternativeName>
        <fullName evidence="20">CDP-DAG synthase</fullName>
    </alternativeName>
    <alternativeName>
        <fullName evidence="22">CDP-DG synthase</fullName>
    </alternativeName>
    <alternativeName>
        <fullName evidence="18">CDP-diacylglycerol synthase</fullName>
    </alternativeName>
    <alternativeName>
        <fullName evidence="21">CDP-diglyceride pyrophosphorylase</fullName>
    </alternativeName>
    <alternativeName>
        <fullName evidence="23">CDP-diglyceride synthase</fullName>
    </alternativeName>
    <alternativeName>
        <fullName evidence="19">CTP:phosphatidate cytidylyltransferase</fullName>
    </alternativeName>
</protein>
<feature type="transmembrane region" description="Helical" evidence="24">
    <location>
        <begin position="28"/>
        <end position="49"/>
    </location>
</feature>
<keyword evidence="8" id="KW-1003">Cell membrane</keyword>
<accession>A0A9D7DXZ2</accession>
<evidence type="ECO:0000256" key="24">
    <source>
        <dbReference type="SAM" id="Phobius"/>
    </source>
</evidence>
<evidence type="ECO:0000256" key="22">
    <source>
        <dbReference type="ARBA" id="ARBA00032743"/>
    </source>
</evidence>
<evidence type="ECO:0000256" key="10">
    <source>
        <dbReference type="ARBA" id="ARBA00022679"/>
    </source>
</evidence>
<dbReference type="PANTHER" id="PTHR46382:SF1">
    <property type="entry name" value="PHOSPHATIDATE CYTIDYLYLTRANSFERASE"/>
    <property type="match status" value="1"/>
</dbReference>
<keyword evidence="9" id="KW-0444">Lipid biosynthesis</keyword>
<reference evidence="25" key="1">
    <citation type="submission" date="2020-10" db="EMBL/GenBank/DDBJ databases">
        <title>Connecting structure to function with the recovery of over 1000 high-quality activated sludge metagenome-assembled genomes encoding full-length rRNA genes using long-read sequencing.</title>
        <authorList>
            <person name="Singleton C.M."/>
            <person name="Petriglieri F."/>
            <person name="Kristensen J.M."/>
            <person name="Kirkegaard R.H."/>
            <person name="Michaelsen T.Y."/>
            <person name="Andersen M.H."/>
            <person name="Karst S.M."/>
            <person name="Dueholm M.S."/>
            <person name="Nielsen P.H."/>
            <person name="Albertsen M."/>
        </authorList>
    </citation>
    <scope>NUCLEOTIDE SEQUENCE</scope>
    <source>
        <strain evidence="25">Bjer_18-Q3-R1-45_BAT3C.347</strain>
    </source>
</reference>
<proteinExistence type="inferred from homology"/>
<evidence type="ECO:0000256" key="5">
    <source>
        <dbReference type="ARBA" id="ARBA00010185"/>
    </source>
</evidence>
<dbReference type="EC" id="2.7.7.41" evidence="6"/>
<evidence type="ECO:0000256" key="20">
    <source>
        <dbReference type="ARBA" id="ARBA00032253"/>
    </source>
</evidence>
<keyword evidence="17" id="KW-1208">Phospholipid metabolism</keyword>
<evidence type="ECO:0000313" key="26">
    <source>
        <dbReference type="Proteomes" id="UP000807785"/>
    </source>
</evidence>
<evidence type="ECO:0000256" key="6">
    <source>
        <dbReference type="ARBA" id="ARBA00012487"/>
    </source>
</evidence>
<keyword evidence="12 25" id="KW-0548">Nucleotidyltransferase</keyword>
<keyword evidence="16" id="KW-0594">Phospholipid biosynthesis</keyword>
<evidence type="ECO:0000256" key="2">
    <source>
        <dbReference type="ARBA" id="ARBA00004651"/>
    </source>
</evidence>
<name>A0A9D7DXZ2_9PROT</name>
<feature type="transmembrane region" description="Helical" evidence="24">
    <location>
        <begin position="141"/>
        <end position="160"/>
    </location>
</feature>
<evidence type="ECO:0000256" key="14">
    <source>
        <dbReference type="ARBA" id="ARBA00023098"/>
    </source>
</evidence>
<dbReference type="Proteomes" id="UP000807785">
    <property type="component" value="Unassembled WGS sequence"/>
</dbReference>
<keyword evidence="13 24" id="KW-1133">Transmembrane helix</keyword>
<dbReference type="AlphaFoldDB" id="A0A9D7DXZ2"/>
<evidence type="ECO:0000256" key="15">
    <source>
        <dbReference type="ARBA" id="ARBA00023136"/>
    </source>
</evidence>
<evidence type="ECO:0000256" key="4">
    <source>
        <dbReference type="ARBA" id="ARBA00005189"/>
    </source>
</evidence>
<sequence length="280" mass="28774">MLRQRVATALVLVSALLSAIFLLPQNAWLLFVGVLVVVATTEWSGLIGLLGVARLIYCAVTAGFFLAACLAGGLAGTSAEASPQVLLFVFGIGAGFWLAVAPLWLSGKWPLRAGGVGVVVGWLVVIPAGLALVHLRAVDPLVLLAAMAVVWVADIAAYFVGRTIGRRKLAPGISPGKSWEGALGAVVFVVVYGFVVTYGWPQLGLPSPSGVSGVLGFAAGLVLITAVSIVGDLFESLAKRQAGVKDSGNILPGHGGILDRIDSLTSTLPLVSLALMLTKS</sequence>
<dbReference type="GO" id="GO:0005886">
    <property type="term" value="C:plasma membrane"/>
    <property type="evidence" value="ECO:0007669"/>
    <property type="project" value="UniProtKB-SubCell"/>
</dbReference>
<comment type="pathway">
    <text evidence="4">Lipid metabolism.</text>
</comment>
<dbReference type="EMBL" id="JADJEV010000003">
    <property type="protein sequence ID" value="MBK6972886.1"/>
    <property type="molecule type" value="Genomic_DNA"/>
</dbReference>
<keyword evidence="11 24" id="KW-0812">Transmembrane</keyword>
<keyword evidence="14" id="KW-0443">Lipid metabolism</keyword>
<evidence type="ECO:0000256" key="11">
    <source>
        <dbReference type="ARBA" id="ARBA00022692"/>
    </source>
</evidence>
<keyword evidence="10" id="KW-0808">Transferase</keyword>
<dbReference type="PANTHER" id="PTHR46382">
    <property type="entry name" value="PHOSPHATIDATE CYTIDYLYLTRANSFERASE"/>
    <property type="match status" value="1"/>
</dbReference>
<evidence type="ECO:0000313" key="25">
    <source>
        <dbReference type="EMBL" id="MBK6972886.1"/>
    </source>
</evidence>
<evidence type="ECO:0000256" key="13">
    <source>
        <dbReference type="ARBA" id="ARBA00022989"/>
    </source>
</evidence>
<evidence type="ECO:0000256" key="7">
    <source>
        <dbReference type="ARBA" id="ARBA00019373"/>
    </source>
</evidence>
<comment type="catalytic activity">
    <reaction evidence="1">
        <text>a 1,2-diacyl-sn-glycero-3-phosphate + CTP + H(+) = a CDP-1,2-diacyl-sn-glycerol + diphosphate</text>
        <dbReference type="Rhea" id="RHEA:16229"/>
        <dbReference type="ChEBI" id="CHEBI:15378"/>
        <dbReference type="ChEBI" id="CHEBI:33019"/>
        <dbReference type="ChEBI" id="CHEBI:37563"/>
        <dbReference type="ChEBI" id="CHEBI:58332"/>
        <dbReference type="ChEBI" id="CHEBI:58608"/>
        <dbReference type="EC" id="2.7.7.41"/>
    </reaction>
</comment>
<comment type="pathway">
    <text evidence="3">Phospholipid metabolism; CDP-diacylglycerol biosynthesis; CDP-diacylglycerol from sn-glycerol 3-phosphate: step 3/3.</text>
</comment>
<dbReference type="GO" id="GO:0004605">
    <property type="term" value="F:phosphatidate cytidylyltransferase activity"/>
    <property type="evidence" value="ECO:0007669"/>
    <property type="project" value="UniProtKB-EC"/>
</dbReference>
<evidence type="ECO:0000256" key="19">
    <source>
        <dbReference type="ARBA" id="ARBA00031825"/>
    </source>
</evidence>
<evidence type="ECO:0000256" key="21">
    <source>
        <dbReference type="ARBA" id="ARBA00032396"/>
    </source>
</evidence>
<evidence type="ECO:0000256" key="12">
    <source>
        <dbReference type="ARBA" id="ARBA00022695"/>
    </source>
</evidence>
<gene>
    <name evidence="25" type="ORF">IPH26_07965</name>
</gene>
<keyword evidence="15 24" id="KW-0472">Membrane</keyword>
<dbReference type="GO" id="GO:0016024">
    <property type="term" value="P:CDP-diacylglycerol biosynthetic process"/>
    <property type="evidence" value="ECO:0007669"/>
    <property type="project" value="TreeGrafter"/>
</dbReference>
<evidence type="ECO:0000256" key="8">
    <source>
        <dbReference type="ARBA" id="ARBA00022475"/>
    </source>
</evidence>
<dbReference type="Pfam" id="PF01148">
    <property type="entry name" value="CTP_transf_1"/>
    <property type="match status" value="1"/>
</dbReference>
<evidence type="ECO:0000256" key="17">
    <source>
        <dbReference type="ARBA" id="ARBA00023264"/>
    </source>
</evidence>
<evidence type="ECO:0000256" key="16">
    <source>
        <dbReference type="ARBA" id="ARBA00023209"/>
    </source>
</evidence>
<organism evidence="25 26">
    <name type="scientific">Candidatus Methylophosphatis roskildensis</name>
    <dbReference type="NCBI Taxonomy" id="2899263"/>
    <lineage>
        <taxon>Bacteria</taxon>
        <taxon>Pseudomonadati</taxon>
        <taxon>Pseudomonadota</taxon>
        <taxon>Betaproteobacteria</taxon>
        <taxon>Nitrosomonadales</taxon>
        <taxon>Sterolibacteriaceae</taxon>
        <taxon>Candidatus Methylophosphatis</taxon>
    </lineage>
</organism>
<comment type="caution">
    <text evidence="25">The sequence shown here is derived from an EMBL/GenBank/DDBJ whole genome shotgun (WGS) entry which is preliminary data.</text>
</comment>
<evidence type="ECO:0000256" key="23">
    <source>
        <dbReference type="ARBA" id="ARBA00033406"/>
    </source>
</evidence>
<feature type="transmembrane region" description="Helical" evidence="24">
    <location>
        <begin position="116"/>
        <end position="135"/>
    </location>
</feature>
<feature type="transmembrane region" description="Helical" evidence="24">
    <location>
        <begin position="85"/>
        <end position="104"/>
    </location>
</feature>
<evidence type="ECO:0000256" key="18">
    <source>
        <dbReference type="ARBA" id="ARBA00029893"/>
    </source>
</evidence>
<evidence type="ECO:0000256" key="1">
    <source>
        <dbReference type="ARBA" id="ARBA00001698"/>
    </source>
</evidence>
<feature type="transmembrane region" description="Helical" evidence="24">
    <location>
        <begin position="56"/>
        <end position="79"/>
    </location>
</feature>
<feature type="transmembrane region" description="Helical" evidence="24">
    <location>
        <begin position="212"/>
        <end position="234"/>
    </location>
</feature>
<evidence type="ECO:0000256" key="9">
    <source>
        <dbReference type="ARBA" id="ARBA00022516"/>
    </source>
</evidence>
<comment type="similarity">
    <text evidence="5">Belongs to the CDS family.</text>
</comment>
<evidence type="ECO:0000256" key="3">
    <source>
        <dbReference type="ARBA" id="ARBA00005119"/>
    </source>
</evidence>